<proteinExistence type="predicted"/>
<name>A0A225WVX2_9STRA</name>
<gene>
    <name evidence="1" type="ORF">PHMEG_0004227</name>
</gene>
<reference evidence="2" key="1">
    <citation type="submission" date="2017-03" db="EMBL/GenBank/DDBJ databases">
        <title>Phytopthora megakarya and P. palmivora, two closely related causual agents of cacao black pod achieved similar genome size and gene model numbers by different mechanisms.</title>
        <authorList>
            <person name="Ali S."/>
            <person name="Shao J."/>
            <person name="Larry D.J."/>
            <person name="Kronmiller B."/>
            <person name="Shen D."/>
            <person name="Strem M.D."/>
            <person name="Melnick R.L."/>
            <person name="Guiltinan M.J."/>
            <person name="Tyler B.M."/>
            <person name="Meinhardt L.W."/>
            <person name="Bailey B.A."/>
        </authorList>
    </citation>
    <scope>NUCLEOTIDE SEQUENCE [LARGE SCALE GENOMIC DNA]</scope>
    <source>
        <strain evidence="2">zdho120</strain>
    </source>
</reference>
<dbReference type="EMBL" id="NBNE01000243">
    <property type="protein sequence ID" value="OWZ21248.1"/>
    <property type="molecule type" value="Genomic_DNA"/>
</dbReference>
<protein>
    <submittedName>
        <fullName evidence="1">Uncharacterized protein</fullName>
    </submittedName>
</protein>
<evidence type="ECO:0000313" key="2">
    <source>
        <dbReference type="Proteomes" id="UP000198211"/>
    </source>
</evidence>
<accession>A0A225WVX2</accession>
<dbReference type="AlphaFoldDB" id="A0A225WVX2"/>
<sequence>MDSVTDADIMTALKACCQSLKNGFVPVVMTLFRQRLKMNFSIDDCDAGSFATMKTSTDLWKTMGYKD</sequence>
<dbReference type="Proteomes" id="UP000198211">
    <property type="component" value="Unassembled WGS sequence"/>
</dbReference>
<comment type="caution">
    <text evidence="1">The sequence shown here is derived from an EMBL/GenBank/DDBJ whole genome shotgun (WGS) entry which is preliminary data.</text>
</comment>
<organism evidence="1 2">
    <name type="scientific">Phytophthora megakarya</name>
    <dbReference type="NCBI Taxonomy" id="4795"/>
    <lineage>
        <taxon>Eukaryota</taxon>
        <taxon>Sar</taxon>
        <taxon>Stramenopiles</taxon>
        <taxon>Oomycota</taxon>
        <taxon>Peronosporomycetes</taxon>
        <taxon>Peronosporales</taxon>
        <taxon>Peronosporaceae</taxon>
        <taxon>Phytophthora</taxon>
    </lineage>
</organism>
<evidence type="ECO:0000313" key="1">
    <source>
        <dbReference type="EMBL" id="OWZ21248.1"/>
    </source>
</evidence>
<keyword evidence="2" id="KW-1185">Reference proteome</keyword>